<name>A0A7S2SKW0_9STRA</name>
<sequence length="398" mass="44661">MVAGASLRLDDVLGDLISLENGLGAGELEAVESSRLRSESRQHEQATAMQFAPAHAELKVFSRELEMVSKASKGLAGKLVVQVLRKWEEDGSEDGNEDMAFFEELGSSLRETCMRIRPSFDMEGIHSTLAGASDSEEYARMIEDLLESLGDIYVPMNWVYGQTGQKDMRKKNKGDTTHQDSRDVERDKVQVGGKLFIGHQVKYTGMVEMLKKKLKQELLWTNTVEWFQNDEVILENTLKRFARVILNLGNRTNSGGNAYEAIMLIFGKTDKVLITPDSEQAEPVTIEVKLDSFHRVENNQGDNAEIHEEWGLVVTVGATTKYLLKNPDDVENSVGGLSAHFSQKVALSLPLPRYHNRLSNDNRHSVENQEDYLAWSSQTSFEDGHVTISFWDHVAQAP</sequence>
<protein>
    <submittedName>
        <fullName evidence="2">Uncharacterized protein</fullName>
    </submittedName>
</protein>
<dbReference type="AlphaFoldDB" id="A0A7S2SKW0"/>
<evidence type="ECO:0000256" key="1">
    <source>
        <dbReference type="SAM" id="MobiDB-lite"/>
    </source>
</evidence>
<feature type="compositionally biased region" description="Basic and acidic residues" evidence="1">
    <location>
        <begin position="173"/>
        <end position="184"/>
    </location>
</feature>
<proteinExistence type="predicted"/>
<reference evidence="2" key="1">
    <citation type="submission" date="2021-01" db="EMBL/GenBank/DDBJ databases">
        <authorList>
            <person name="Corre E."/>
            <person name="Pelletier E."/>
            <person name="Niang G."/>
            <person name="Scheremetjew M."/>
            <person name="Finn R."/>
            <person name="Kale V."/>
            <person name="Holt S."/>
            <person name="Cochrane G."/>
            <person name="Meng A."/>
            <person name="Brown T."/>
            <person name="Cohen L."/>
        </authorList>
    </citation>
    <scope>NUCLEOTIDE SEQUENCE</scope>
    <source>
        <strain evidence="2">NY070348D</strain>
    </source>
</reference>
<organism evidence="2">
    <name type="scientific">Mucochytrium quahogii</name>
    <dbReference type="NCBI Taxonomy" id="96639"/>
    <lineage>
        <taxon>Eukaryota</taxon>
        <taxon>Sar</taxon>
        <taxon>Stramenopiles</taxon>
        <taxon>Bigyra</taxon>
        <taxon>Labyrinthulomycetes</taxon>
        <taxon>Thraustochytrida</taxon>
        <taxon>Thraustochytriidae</taxon>
        <taxon>Mucochytrium</taxon>
    </lineage>
</organism>
<feature type="region of interest" description="Disordered" evidence="1">
    <location>
        <begin position="165"/>
        <end position="184"/>
    </location>
</feature>
<dbReference type="EMBL" id="HBHK01023942">
    <property type="protein sequence ID" value="CAD9702867.1"/>
    <property type="molecule type" value="Transcribed_RNA"/>
</dbReference>
<evidence type="ECO:0000313" key="2">
    <source>
        <dbReference type="EMBL" id="CAD9702867.1"/>
    </source>
</evidence>
<gene>
    <name evidence="2" type="ORF">QSP1433_LOCUS15068</name>
</gene>
<accession>A0A7S2SKW0</accession>